<proteinExistence type="predicted"/>
<keyword evidence="1" id="KW-1133">Transmembrane helix</keyword>
<keyword evidence="1" id="KW-0812">Transmembrane</keyword>
<dbReference type="InParanoid" id="A0A059BV44"/>
<reference evidence="2" key="1">
    <citation type="submission" date="2013-07" db="EMBL/GenBank/DDBJ databases">
        <title>The genome of Eucalyptus grandis.</title>
        <authorList>
            <person name="Schmutz J."/>
            <person name="Hayes R."/>
            <person name="Myburg A."/>
            <person name="Tuskan G."/>
            <person name="Grattapaglia D."/>
            <person name="Rokhsar D.S."/>
        </authorList>
    </citation>
    <scope>NUCLEOTIDE SEQUENCE</scope>
    <source>
        <tissue evidence="2">Leaf extractions</tissue>
    </source>
</reference>
<accession>A0A059BV44</accession>
<feature type="transmembrane region" description="Helical" evidence="1">
    <location>
        <begin position="47"/>
        <end position="67"/>
    </location>
</feature>
<name>A0A059BV44_EUCGR</name>
<gene>
    <name evidence="2" type="ORF">EUGRSUZ_F03203</name>
</gene>
<dbReference type="EMBL" id="KK198758">
    <property type="protein sequence ID" value="KCW69864.1"/>
    <property type="molecule type" value="Genomic_DNA"/>
</dbReference>
<dbReference type="AlphaFoldDB" id="A0A059BV44"/>
<keyword evidence="1" id="KW-0472">Membrane</keyword>
<evidence type="ECO:0000256" key="1">
    <source>
        <dbReference type="SAM" id="Phobius"/>
    </source>
</evidence>
<protein>
    <submittedName>
        <fullName evidence="2">Uncharacterized protein</fullName>
    </submittedName>
</protein>
<sequence>MKSEHFWPLKIDPLLPLQSISIHTIMDDRQFFFLKNPIKKILDEDQIFIFSLPLTFYFVLLFFSRFYGFSR</sequence>
<evidence type="ECO:0000313" key="2">
    <source>
        <dbReference type="EMBL" id="KCW69864.1"/>
    </source>
</evidence>
<dbReference type="Gramene" id="KCW69864">
    <property type="protein sequence ID" value="KCW69864"/>
    <property type="gene ID" value="EUGRSUZ_F03203"/>
</dbReference>
<organism evidence="2">
    <name type="scientific">Eucalyptus grandis</name>
    <name type="common">Flooded gum</name>
    <dbReference type="NCBI Taxonomy" id="71139"/>
    <lineage>
        <taxon>Eukaryota</taxon>
        <taxon>Viridiplantae</taxon>
        <taxon>Streptophyta</taxon>
        <taxon>Embryophyta</taxon>
        <taxon>Tracheophyta</taxon>
        <taxon>Spermatophyta</taxon>
        <taxon>Magnoliopsida</taxon>
        <taxon>eudicotyledons</taxon>
        <taxon>Gunneridae</taxon>
        <taxon>Pentapetalae</taxon>
        <taxon>rosids</taxon>
        <taxon>malvids</taxon>
        <taxon>Myrtales</taxon>
        <taxon>Myrtaceae</taxon>
        <taxon>Myrtoideae</taxon>
        <taxon>Eucalypteae</taxon>
        <taxon>Eucalyptus</taxon>
    </lineage>
</organism>